<dbReference type="SUPFAM" id="SSF52499">
    <property type="entry name" value="Isochorismatase-like hydrolases"/>
    <property type="match status" value="1"/>
</dbReference>
<dbReference type="Pfam" id="PF00857">
    <property type="entry name" value="Isochorismatase"/>
    <property type="match status" value="1"/>
</dbReference>
<reference evidence="4 5" key="1">
    <citation type="journal article" date="2019" name="Sci. Rep.">
        <title>Sulfobacillus thermotolerans: new insights into resistance and metabolic capacities of acidophilic chemolithotrophs.</title>
        <authorList>
            <person name="Panyushkina A.E."/>
            <person name="Babenko V.V."/>
            <person name="Nikitina A.S."/>
            <person name="Selezneva O.V."/>
            <person name="Tsaplina I.A."/>
            <person name="Letarova M.A."/>
            <person name="Kostryukova E.S."/>
            <person name="Letarov A.V."/>
        </authorList>
    </citation>
    <scope>NUCLEOTIDE SEQUENCE [LARGE SCALE GENOMIC DNA]</scope>
    <source>
        <strain evidence="4 5">Kr1</strain>
    </source>
</reference>
<keyword evidence="5" id="KW-1185">Reference proteome</keyword>
<evidence type="ECO:0000256" key="1">
    <source>
        <dbReference type="ARBA" id="ARBA00006336"/>
    </source>
</evidence>
<dbReference type="PANTHER" id="PTHR43540">
    <property type="entry name" value="PEROXYUREIDOACRYLATE/UREIDOACRYLATE AMIDOHYDROLASE-RELATED"/>
    <property type="match status" value="1"/>
</dbReference>
<comment type="similarity">
    <text evidence="1">Belongs to the isochorismatase family.</text>
</comment>
<proteinExistence type="inferred from homology"/>
<organism evidence="4 5">
    <name type="scientific">Sulfobacillus thermotolerans</name>
    <dbReference type="NCBI Taxonomy" id="338644"/>
    <lineage>
        <taxon>Bacteria</taxon>
        <taxon>Bacillati</taxon>
        <taxon>Bacillota</taxon>
        <taxon>Clostridia</taxon>
        <taxon>Eubacteriales</taxon>
        <taxon>Clostridiales Family XVII. Incertae Sedis</taxon>
        <taxon>Sulfobacillus</taxon>
    </lineage>
</organism>
<dbReference type="InterPro" id="IPR036380">
    <property type="entry name" value="Isochorismatase-like_sf"/>
</dbReference>
<dbReference type="InterPro" id="IPR050272">
    <property type="entry name" value="Isochorismatase-like_hydrls"/>
</dbReference>
<sequence length="244" mass="26494">MRIGHPNNWWEVSGDTIDISRAAPPRHQILHSQGSLIFSPAHSALLIIDMQNYFCAAELKRAPTSGLIPAIQQAVDAARSIGMHIGWVNWGNRLDLANLPPSVLYAFQRNSEWGGIGGSLPQDLGPALVKDSWSVQLVPGLIPEAADWRIDKYRLSGFQGTVLDQILRSHQITTLFFAGVNVDQCVFATLLDGAALGYDTILLSDCAATTSPAFAEQATHYNIARSGGFLTTSTDLHATRVLPH</sequence>
<dbReference type="InterPro" id="IPR000868">
    <property type="entry name" value="Isochorismatase-like_dom"/>
</dbReference>
<evidence type="ECO:0000259" key="3">
    <source>
        <dbReference type="Pfam" id="PF00857"/>
    </source>
</evidence>
<dbReference type="CDD" id="cd00431">
    <property type="entry name" value="cysteine_hydrolases"/>
    <property type="match status" value="1"/>
</dbReference>
<evidence type="ECO:0000313" key="5">
    <source>
        <dbReference type="Proteomes" id="UP000325292"/>
    </source>
</evidence>
<protein>
    <recommendedName>
        <fullName evidence="3">Isochorismatase-like domain-containing protein</fullName>
    </recommendedName>
</protein>
<dbReference type="Gene3D" id="3.40.50.850">
    <property type="entry name" value="Isochorismatase-like"/>
    <property type="match status" value="1"/>
</dbReference>
<name>A0ABM6RP87_9FIRM</name>
<evidence type="ECO:0000256" key="2">
    <source>
        <dbReference type="ARBA" id="ARBA00022801"/>
    </source>
</evidence>
<dbReference type="EMBL" id="CP019454">
    <property type="protein sequence ID" value="AUW93115.1"/>
    <property type="molecule type" value="Genomic_DNA"/>
</dbReference>
<accession>A0ABM6RP87</accession>
<gene>
    <name evidence="4" type="ORF">BXT84_03400</name>
</gene>
<evidence type="ECO:0000313" key="4">
    <source>
        <dbReference type="EMBL" id="AUW93115.1"/>
    </source>
</evidence>
<keyword evidence="2" id="KW-0378">Hydrolase</keyword>
<feature type="domain" description="Isochorismatase-like" evidence="3">
    <location>
        <begin position="43"/>
        <end position="234"/>
    </location>
</feature>
<dbReference type="Proteomes" id="UP000325292">
    <property type="component" value="Chromosome"/>
</dbReference>
<dbReference type="PANTHER" id="PTHR43540:SF9">
    <property type="entry name" value="FAMILY HYDROLASE, PUTATIVE (AFU_ORTHOLOGUE AFUA_2G08700)-RELATED"/>
    <property type="match status" value="1"/>
</dbReference>